<proteinExistence type="predicted"/>
<keyword evidence="3" id="KW-1185">Reference proteome</keyword>
<keyword evidence="1" id="KW-0812">Transmembrane</keyword>
<dbReference type="NCBIfam" id="TIGR03940">
    <property type="entry name" value="PGA_PgaD"/>
    <property type="match status" value="1"/>
</dbReference>
<feature type="transmembrane region" description="Helical" evidence="1">
    <location>
        <begin position="21"/>
        <end position="47"/>
    </location>
</feature>
<dbReference type="EMBL" id="JBFWIC010000004">
    <property type="protein sequence ID" value="MEZ0473954.1"/>
    <property type="molecule type" value="Genomic_DNA"/>
</dbReference>
<name>A0ABV4HMJ9_9GAMM</name>
<organism evidence="2 3">
    <name type="scientific">Luteimonas salinilitoris</name>
    <dbReference type="NCBI Taxonomy" id="3237697"/>
    <lineage>
        <taxon>Bacteria</taxon>
        <taxon>Pseudomonadati</taxon>
        <taxon>Pseudomonadota</taxon>
        <taxon>Gammaproteobacteria</taxon>
        <taxon>Lysobacterales</taxon>
        <taxon>Lysobacteraceae</taxon>
        <taxon>Luteimonas</taxon>
    </lineage>
</organism>
<keyword evidence="1" id="KW-0472">Membrane</keyword>
<feature type="transmembrane region" description="Helical" evidence="1">
    <location>
        <begin position="67"/>
        <end position="87"/>
    </location>
</feature>
<dbReference type="Proteomes" id="UP001566331">
    <property type="component" value="Unassembled WGS sequence"/>
</dbReference>
<reference evidence="2 3" key="1">
    <citation type="submission" date="2024-07" db="EMBL/GenBank/DDBJ databases">
        <title>Luteimonas salilacus sp. nov., isolated from the shore soil of Salt Lake in Tibet of China.</title>
        <authorList>
            <person name="Zhang X."/>
            <person name="Li A."/>
        </authorList>
    </citation>
    <scope>NUCLEOTIDE SEQUENCE [LARGE SCALE GENOMIC DNA]</scope>
    <source>
        <strain evidence="2 3">B3-2-R+30</strain>
    </source>
</reference>
<evidence type="ECO:0000313" key="2">
    <source>
        <dbReference type="EMBL" id="MEZ0473954.1"/>
    </source>
</evidence>
<accession>A0ABV4HMJ9</accession>
<keyword evidence="1" id="KW-1133">Transmembrane helix</keyword>
<evidence type="ECO:0000256" key="1">
    <source>
        <dbReference type="SAM" id="Phobius"/>
    </source>
</evidence>
<comment type="caution">
    <text evidence="2">The sequence shown here is derived from an EMBL/GenBank/DDBJ whole genome shotgun (WGS) entry which is preliminary data.</text>
</comment>
<sequence>MKYDSRLIRRPNAQRPLRRTAWGFVTAAFWLFYLYLWAPLVTFVLWVLGINTALHELYLRESHIEPFLLFVLPLVALACAVLLIAWAEYNRFRFRGKDRRRAQADVPLAEIAVALGADAATASALGRGKVTTLHMDEHARPHGIGLA</sequence>
<dbReference type="RefSeq" id="WP_370562663.1">
    <property type="nucleotide sequence ID" value="NZ_JBFWIB010000002.1"/>
</dbReference>
<dbReference type="InterPro" id="IPR023829">
    <property type="entry name" value="PGA_PgaD"/>
</dbReference>
<dbReference type="Pfam" id="PF13994">
    <property type="entry name" value="PgaD"/>
    <property type="match status" value="1"/>
</dbReference>
<evidence type="ECO:0000313" key="3">
    <source>
        <dbReference type="Proteomes" id="UP001566331"/>
    </source>
</evidence>
<gene>
    <name evidence="2" type="primary">pgaD</name>
    <name evidence="2" type="ORF">AB6713_04890</name>
</gene>
<protein>
    <submittedName>
        <fullName evidence="2">Poly-beta-1,6-N-acetyl-D-glucosamine biosynthesis protein PgaD</fullName>
    </submittedName>
</protein>